<dbReference type="EMBL" id="AP019368">
    <property type="protein sequence ID" value="BBH54409.1"/>
    <property type="molecule type" value="Genomic_DNA"/>
</dbReference>
<dbReference type="GO" id="GO:0050821">
    <property type="term" value="P:protein stabilization"/>
    <property type="evidence" value="ECO:0007669"/>
    <property type="project" value="TreeGrafter"/>
</dbReference>
<comment type="similarity">
    <text evidence="1">Belongs to the Skp family.</text>
</comment>
<dbReference type="PANTHER" id="PTHR35089">
    <property type="entry name" value="CHAPERONE PROTEIN SKP"/>
    <property type="match status" value="1"/>
</dbReference>
<evidence type="ECO:0000256" key="1">
    <source>
        <dbReference type="ARBA" id="ARBA00009091"/>
    </source>
</evidence>
<dbReference type="RefSeq" id="WP_130612091.1">
    <property type="nucleotide sequence ID" value="NZ_AP019368.1"/>
</dbReference>
<dbReference type="GO" id="GO:0051082">
    <property type="term" value="F:unfolded protein binding"/>
    <property type="evidence" value="ECO:0007669"/>
    <property type="project" value="InterPro"/>
</dbReference>
<dbReference type="InterPro" id="IPR024930">
    <property type="entry name" value="Skp_dom_sf"/>
</dbReference>
<evidence type="ECO:0000313" key="6">
    <source>
        <dbReference type="Proteomes" id="UP000291236"/>
    </source>
</evidence>
<dbReference type="Proteomes" id="UP000291236">
    <property type="component" value="Chromosome"/>
</dbReference>
<keyword evidence="3" id="KW-0175">Coiled coil</keyword>
<keyword evidence="2 4" id="KW-0732">Signal</keyword>
<organism evidence="5 6">
    <name type="scientific">Fluviispira sanaruensis</name>
    <dbReference type="NCBI Taxonomy" id="2493639"/>
    <lineage>
        <taxon>Bacteria</taxon>
        <taxon>Pseudomonadati</taxon>
        <taxon>Bdellovibrionota</taxon>
        <taxon>Oligoflexia</taxon>
        <taxon>Silvanigrellales</taxon>
        <taxon>Silvanigrellaceae</taxon>
        <taxon>Fluviispira</taxon>
    </lineage>
</organism>
<dbReference type="GO" id="GO:0005829">
    <property type="term" value="C:cytosol"/>
    <property type="evidence" value="ECO:0007669"/>
    <property type="project" value="TreeGrafter"/>
</dbReference>
<feature type="signal peptide" evidence="4">
    <location>
        <begin position="1"/>
        <end position="28"/>
    </location>
</feature>
<dbReference type="KEGG" id="sbf:JCM31447_28740"/>
<dbReference type="Gene3D" id="3.30.910.20">
    <property type="entry name" value="Skp domain"/>
    <property type="match status" value="1"/>
</dbReference>
<sequence length="191" mass="21591">MFSKKKNFSFISYAILTLSSAISIHSYAADKSPKLKLGVVDVQAAILQTDEGKAEKAVMEKDFEEKRKNILAQQNDLKKLEEEFQAQQSILSDSDKQAKQKEFQAKLQKMQSSQISFEQEIRQKELKASQQIFQNMIGIIREISEPEDYDAVFDRGAGVVLYAKNAVDLTPKVVASYNKKYKVKAKAKGTN</sequence>
<protein>
    <submittedName>
        <fullName evidence="5">Outer membrane protein</fullName>
    </submittedName>
</protein>
<evidence type="ECO:0000313" key="5">
    <source>
        <dbReference type="EMBL" id="BBH54409.1"/>
    </source>
</evidence>
<feature type="coiled-coil region" evidence="3">
    <location>
        <begin position="63"/>
        <end position="97"/>
    </location>
</feature>
<evidence type="ECO:0000256" key="3">
    <source>
        <dbReference type="SAM" id="Coils"/>
    </source>
</evidence>
<dbReference type="Pfam" id="PF03938">
    <property type="entry name" value="OmpH"/>
    <property type="match status" value="1"/>
</dbReference>
<dbReference type="AlphaFoldDB" id="A0A4P2VQQ4"/>
<evidence type="ECO:0000256" key="2">
    <source>
        <dbReference type="ARBA" id="ARBA00022729"/>
    </source>
</evidence>
<reference evidence="5 6" key="1">
    <citation type="submission" date="2018-12" db="EMBL/GenBank/DDBJ databases">
        <title>Rubrispira sanarue gen. nov., sp., nov., a member of the order Silvanigrellales, isolated from a brackish lake in Hamamatsu Japan.</title>
        <authorList>
            <person name="Maejima Y."/>
            <person name="Iino T."/>
            <person name="Muraguchi Y."/>
            <person name="Fukuda K."/>
            <person name="Nojiri H."/>
            <person name="Ohkuma M."/>
            <person name="Moriuchi R."/>
            <person name="Dohra H."/>
            <person name="Kimbara K."/>
            <person name="Shintani M."/>
        </authorList>
    </citation>
    <scope>NUCLEOTIDE SEQUENCE [LARGE SCALE GENOMIC DNA]</scope>
    <source>
        <strain evidence="5 6">RF1110005</strain>
    </source>
</reference>
<keyword evidence="6" id="KW-1185">Reference proteome</keyword>
<evidence type="ECO:0000256" key="4">
    <source>
        <dbReference type="SAM" id="SignalP"/>
    </source>
</evidence>
<dbReference type="SUPFAM" id="SSF111384">
    <property type="entry name" value="OmpH-like"/>
    <property type="match status" value="1"/>
</dbReference>
<dbReference type="OrthoDB" id="5295850at2"/>
<gene>
    <name evidence="5" type="ORF">JCM31447_28740</name>
</gene>
<accession>A0A4P2VQQ4</accession>
<dbReference type="PANTHER" id="PTHR35089:SF1">
    <property type="entry name" value="CHAPERONE PROTEIN SKP"/>
    <property type="match status" value="1"/>
</dbReference>
<name>A0A4P2VQQ4_FLUSA</name>
<dbReference type="InterPro" id="IPR005632">
    <property type="entry name" value="Chaperone_Skp"/>
</dbReference>
<dbReference type="SMART" id="SM00935">
    <property type="entry name" value="OmpH"/>
    <property type="match status" value="1"/>
</dbReference>
<feature type="chain" id="PRO_5020218234" evidence="4">
    <location>
        <begin position="29"/>
        <end position="191"/>
    </location>
</feature>
<proteinExistence type="inferred from homology"/>